<gene>
    <name evidence="5" type="ORF">SAMN05428964_1012132</name>
</gene>
<dbReference type="GO" id="GO:0009279">
    <property type="term" value="C:cell outer membrane"/>
    <property type="evidence" value="ECO:0007669"/>
    <property type="project" value="TreeGrafter"/>
</dbReference>
<sequence length="735" mass="83007">MAASAQETLQTAIEFYKSGEIADAKRKYLDVLRLQPDNAIALHHLGVCCHKDGNNQQAINLIHQSLKIQPHNAAGHDHLGVVLSATGDIKNAEACFKNAIAVQPSYASAYCNLGKLLIDQDKYSQALDILQKAPEISEDKLKINKLLGRAFLKLGNYDQALLHLEKFLMIDSTDPEVLSDIAIAFEKLNKNSDALKFHSLAICRLPGENHHWQLFCEHLKKITPALPLVSGIESRLEHLLASEISSPQDLVQTVIGAAEHDARVCDIFRRWTKPDESNVTVPIEDMVYLGTCRSFMTLMATTPIDNLSIENILTRSRKELLASRNLLSDEILPFASSLALQCFNNEYVYFVSEEEKQEITKLKYEISQQFNKDLLPNPTDIAILGSYIPLYDLNWPENVLKAQWPKEILSLLNIQIYDYFEETRIRANIGRLTNISAGVSLDVQNMYEENPYPRWIKTNIRRHNLSISEILTSSPISIDLENYQSPDSPDILVAGCGTGQHAIQPATRFKAARVTAIDLSLSSLSYAKRQTAQLGIDNISFLQADILELGEIDRQFDVIECVGVLHHLENPYTGFRTLTGLLKSGGLMKIGLYSEAARQDVIAGRQIVSANEFKPTADGIRACRQFIIDAAREGNNSLSQLCQRSDFHNLSACRDLIFHIQEHRFNLLQIGNYLEKLGLKFLDFEMNFTGQLANFRNSIKGLPAGERLMRWHEYEMELPDTFRGMYQFWCRKPKN</sequence>
<dbReference type="Pfam" id="PF13432">
    <property type="entry name" value="TPR_16"/>
    <property type="match status" value="1"/>
</dbReference>
<dbReference type="PANTHER" id="PTHR44858">
    <property type="entry name" value="TETRATRICOPEPTIDE REPEAT PROTEIN 6"/>
    <property type="match status" value="1"/>
</dbReference>
<dbReference type="EMBL" id="OBMM01000001">
    <property type="protein sequence ID" value="SOB97246.1"/>
    <property type="molecule type" value="Genomic_DNA"/>
</dbReference>
<dbReference type="InterPro" id="IPR029063">
    <property type="entry name" value="SAM-dependent_MTases_sf"/>
</dbReference>
<dbReference type="SMART" id="SM00028">
    <property type="entry name" value="TPR"/>
    <property type="match status" value="6"/>
</dbReference>
<feature type="domain" description="Methyltransferase" evidence="4">
    <location>
        <begin position="491"/>
        <end position="586"/>
    </location>
</feature>
<dbReference type="SUPFAM" id="SSF48452">
    <property type="entry name" value="TPR-like"/>
    <property type="match status" value="1"/>
</dbReference>
<feature type="repeat" description="TPR" evidence="3">
    <location>
        <begin position="141"/>
        <end position="174"/>
    </location>
</feature>
<evidence type="ECO:0000256" key="2">
    <source>
        <dbReference type="ARBA" id="ARBA00022803"/>
    </source>
</evidence>
<dbReference type="Gene3D" id="1.25.40.10">
    <property type="entry name" value="Tetratricopeptide repeat domain"/>
    <property type="match status" value="1"/>
</dbReference>
<dbReference type="InterPro" id="IPR050498">
    <property type="entry name" value="Ycf3"/>
</dbReference>
<evidence type="ECO:0000313" key="5">
    <source>
        <dbReference type="EMBL" id="SOB97246.1"/>
    </source>
</evidence>
<dbReference type="InterPro" id="IPR041698">
    <property type="entry name" value="Methyltransf_25"/>
</dbReference>
<keyword evidence="1" id="KW-0677">Repeat</keyword>
<accession>A0A285RSZ7</accession>
<dbReference type="Pfam" id="PF13649">
    <property type="entry name" value="Methyltransf_25"/>
    <property type="match status" value="1"/>
</dbReference>
<proteinExistence type="predicted"/>
<evidence type="ECO:0000259" key="4">
    <source>
        <dbReference type="Pfam" id="PF13649"/>
    </source>
</evidence>
<dbReference type="Gene3D" id="3.40.50.150">
    <property type="entry name" value="Vaccinia Virus protein VP39"/>
    <property type="match status" value="1"/>
</dbReference>
<dbReference type="RefSeq" id="WP_097051384.1">
    <property type="nucleotide sequence ID" value="NZ_OBMM01000001.1"/>
</dbReference>
<evidence type="ECO:0000313" key="6">
    <source>
        <dbReference type="Proteomes" id="UP000219068"/>
    </source>
</evidence>
<protein>
    <submittedName>
        <fullName evidence="5">Tetratricopeptide repeat-containing protein</fullName>
    </submittedName>
</protein>
<evidence type="ECO:0000256" key="1">
    <source>
        <dbReference type="ARBA" id="ARBA00022737"/>
    </source>
</evidence>
<reference evidence="5 6" key="1">
    <citation type="submission" date="2017-08" db="EMBL/GenBank/DDBJ databases">
        <authorList>
            <person name="de Groot N.N."/>
        </authorList>
    </citation>
    <scope>NUCLEOTIDE SEQUENCE [LARGE SCALE GENOMIC DNA]</scope>
    <source>
        <strain evidence="5 6">USBA 78</strain>
    </source>
</reference>
<keyword evidence="2 3" id="KW-0802">TPR repeat</keyword>
<dbReference type="CDD" id="cd02440">
    <property type="entry name" value="AdoMet_MTases"/>
    <property type="match status" value="1"/>
</dbReference>
<dbReference type="SUPFAM" id="SSF53335">
    <property type="entry name" value="S-adenosyl-L-methionine-dependent methyltransferases"/>
    <property type="match status" value="1"/>
</dbReference>
<dbReference type="Pfam" id="PF12895">
    <property type="entry name" value="ANAPC3"/>
    <property type="match status" value="1"/>
</dbReference>
<organism evidence="5 6">
    <name type="scientific">Thalassospira xiamenensis</name>
    <dbReference type="NCBI Taxonomy" id="220697"/>
    <lineage>
        <taxon>Bacteria</taxon>
        <taxon>Pseudomonadati</taxon>
        <taxon>Pseudomonadota</taxon>
        <taxon>Alphaproteobacteria</taxon>
        <taxon>Rhodospirillales</taxon>
        <taxon>Thalassospiraceae</taxon>
        <taxon>Thalassospira</taxon>
    </lineage>
</organism>
<feature type="repeat" description="TPR" evidence="3">
    <location>
        <begin position="39"/>
        <end position="72"/>
    </location>
</feature>
<feature type="repeat" description="TPR" evidence="3">
    <location>
        <begin position="107"/>
        <end position="140"/>
    </location>
</feature>
<evidence type="ECO:0000256" key="3">
    <source>
        <dbReference type="PROSITE-ProRule" id="PRU00339"/>
    </source>
</evidence>
<dbReference type="InterPro" id="IPR019734">
    <property type="entry name" value="TPR_rpt"/>
</dbReference>
<feature type="repeat" description="TPR" evidence="3">
    <location>
        <begin position="73"/>
        <end position="106"/>
    </location>
</feature>
<dbReference type="PANTHER" id="PTHR44858:SF1">
    <property type="entry name" value="UDP-N-ACETYLGLUCOSAMINE--PEPTIDE N-ACETYLGLUCOSAMINYLTRANSFERASE SPINDLY-RELATED"/>
    <property type="match status" value="1"/>
</dbReference>
<name>A0A285RSZ7_9PROT</name>
<dbReference type="GO" id="GO:0046813">
    <property type="term" value="P:receptor-mediated virion attachment to host cell"/>
    <property type="evidence" value="ECO:0007669"/>
    <property type="project" value="TreeGrafter"/>
</dbReference>
<dbReference type="AlphaFoldDB" id="A0A285RSZ7"/>
<dbReference type="InterPro" id="IPR011990">
    <property type="entry name" value="TPR-like_helical_dom_sf"/>
</dbReference>
<dbReference type="PROSITE" id="PS50005">
    <property type="entry name" value="TPR"/>
    <property type="match status" value="4"/>
</dbReference>
<dbReference type="Proteomes" id="UP000219068">
    <property type="component" value="Unassembled WGS sequence"/>
</dbReference>